<dbReference type="OrthoDB" id="539213at2759"/>
<dbReference type="Pfam" id="PF22939">
    <property type="entry name" value="WHD_GPIID"/>
    <property type="match status" value="1"/>
</dbReference>
<dbReference type="EMBL" id="CAJPDQ010000001">
    <property type="protein sequence ID" value="CAF9903794.1"/>
    <property type="molecule type" value="Genomic_DNA"/>
</dbReference>
<feature type="repeat" description="ANK" evidence="2">
    <location>
        <begin position="1315"/>
        <end position="1348"/>
    </location>
</feature>
<dbReference type="PROSITE" id="PS50297">
    <property type="entry name" value="ANK_REP_REGION"/>
    <property type="match status" value="3"/>
</dbReference>
<keyword evidence="2" id="KW-0040">ANK repeat</keyword>
<dbReference type="Gene3D" id="1.25.40.20">
    <property type="entry name" value="Ankyrin repeat-containing domain"/>
    <property type="match status" value="2"/>
</dbReference>
<evidence type="ECO:0000313" key="6">
    <source>
        <dbReference type="EMBL" id="CAF9903794.1"/>
    </source>
</evidence>
<evidence type="ECO:0000256" key="3">
    <source>
        <dbReference type="SAM" id="MobiDB-lite"/>
    </source>
</evidence>
<feature type="repeat" description="ANK" evidence="2">
    <location>
        <begin position="1000"/>
        <end position="1032"/>
    </location>
</feature>
<feature type="domain" description="Nephrocystin 3-like N-terminal" evidence="5">
    <location>
        <begin position="298"/>
        <end position="470"/>
    </location>
</feature>
<dbReference type="PANTHER" id="PTHR10039:SF17">
    <property type="entry name" value="FUNGAL STAND N-TERMINAL GOODBYE DOMAIN-CONTAINING PROTEIN-RELATED"/>
    <property type="match status" value="1"/>
</dbReference>
<dbReference type="InterPro" id="IPR056884">
    <property type="entry name" value="NPHP3-like_N"/>
</dbReference>
<evidence type="ECO:0000313" key="7">
    <source>
        <dbReference type="Proteomes" id="UP000664169"/>
    </source>
</evidence>
<dbReference type="InterPro" id="IPR027417">
    <property type="entry name" value="P-loop_NTPase"/>
</dbReference>
<dbReference type="PRINTS" id="PR01415">
    <property type="entry name" value="ANKYRIN"/>
</dbReference>
<feature type="region of interest" description="Disordered" evidence="3">
    <location>
        <begin position="813"/>
        <end position="852"/>
    </location>
</feature>
<comment type="caution">
    <text evidence="6">The sequence shown here is derived from an EMBL/GenBank/DDBJ whole genome shotgun (WGS) entry which is preliminary data.</text>
</comment>
<evidence type="ECO:0000256" key="2">
    <source>
        <dbReference type="PROSITE-ProRule" id="PRU00023"/>
    </source>
</evidence>
<feature type="compositionally biased region" description="Polar residues" evidence="3">
    <location>
        <begin position="7"/>
        <end position="21"/>
    </location>
</feature>
<proteinExistence type="predicted"/>
<dbReference type="Pfam" id="PF24883">
    <property type="entry name" value="NPHP3_N"/>
    <property type="match status" value="1"/>
</dbReference>
<dbReference type="PROSITE" id="PS50088">
    <property type="entry name" value="ANK_REPEAT"/>
    <property type="match status" value="4"/>
</dbReference>
<feature type="repeat" description="ANK" evidence="2">
    <location>
        <begin position="966"/>
        <end position="998"/>
    </location>
</feature>
<gene>
    <name evidence="6" type="ORF">GOMPHAMPRED_000550</name>
</gene>
<dbReference type="PANTHER" id="PTHR10039">
    <property type="entry name" value="AMELOGENIN"/>
    <property type="match status" value="1"/>
</dbReference>
<evidence type="ECO:0000259" key="4">
    <source>
        <dbReference type="Pfam" id="PF22939"/>
    </source>
</evidence>
<feature type="domain" description="GPI inositol-deacylase winged helix" evidence="4">
    <location>
        <begin position="586"/>
        <end position="681"/>
    </location>
</feature>
<dbReference type="SMART" id="SM00248">
    <property type="entry name" value="ANK"/>
    <property type="match status" value="13"/>
</dbReference>
<reference evidence="6" key="1">
    <citation type="submission" date="2021-03" db="EMBL/GenBank/DDBJ databases">
        <authorList>
            <person name="Tagirdzhanova G."/>
        </authorList>
    </citation>
    <scope>NUCLEOTIDE SEQUENCE</scope>
</reference>
<feature type="compositionally biased region" description="Acidic residues" evidence="3">
    <location>
        <begin position="822"/>
        <end position="840"/>
    </location>
</feature>
<accession>A0A8H3EEJ1</accession>
<dbReference type="Pfam" id="PF12796">
    <property type="entry name" value="Ank_2"/>
    <property type="match status" value="3"/>
</dbReference>
<name>A0A8H3EEJ1_9LECA</name>
<organism evidence="6 7">
    <name type="scientific">Gomphillus americanus</name>
    <dbReference type="NCBI Taxonomy" id="1940652"/>
    <lineage>
        <taxon>Eukaryota</taxon>
        <taxon>Fungi</taxon>
        <taxon>Dikarya</taxon>
        <taxon>Ascomycota</taxon>
        <taxon>Pezizomycotina</taxon>
        <taxon>Lecanoromycetes</taxon>
        <taxon>OSLEUM clade</taxon>
        <taxon>Ostropomycetidae</taxon>
        <taxon>Ostropales</taxon>
        <taxon>Graphidaceae</taxon>
        <taxon>Gomphilloideae</taxon>
        <taxon>Gomphillus</taxon>
    </lineage>
</organism>
<evidence type="ECO:0000256" key="1">
    <source>
        <dbReference type="ARBA" id="ARBA00022737"/>
    </source>
</evidence>
<dbReference type="Proteomes" id="UP000664169">
    <property type="component" value="Unassembled WGS sequence"/>
</dbReference>
<protein>
    <recommendedName>
        <fullName evidence="8">NACHT domain-containing protein</fullName>
    </recommendedName>
</protein>
<dbReference type="InterPro" id="IPR036770">
    <property type="entry name" value="Ankyrin_rpt-contain_sf"/>
</dbReference>
<dbReference type="InterPro" id="IPR054471">
    <property type="entry name" value="GPIID_WHD"/>
</dbReference>
<keyword evidence="7" id="KW-1185">Reference proteome</keyword>
<keyword evidence="1" id="KW-0677">Repeat</keyword>
<feature type="region of interest" description="Disordered" evidence="3">
    <location>
        <begin position="1"/>
        <end position="21"/>
    </location>
</feature>
<dbReference type="SUPFAM" id="SSF52540">
    <property type="entry name" value="P-loop containing nucleoside triphosphate hydrolases"/>
    <property type="match status" value="1"/>
</dbReference>
<dbReference type="Gene3D" id="3.40.50.300">
    <property type="entry name" value="P-loop containing nucleotide triphosphate hydrolases"/>
    <property type="match status" value="1"/>
</dbReference>
<sequence length="1514" mass="170875">MEDTNEHVTASTNTDPVTSQLSTAPTRITFANVVWICMRMRSLKPRQKPQSFWTQALNNVRPTESLKKTLDFAVTPEKLIEELQVKVEECKNSKASYTKADGSRVFISDLFAEIFRHFQRYMAAIDVASSYDPDLISSLGDVARIATRYQPWEKIYLRRLSRSQINLERCLTYLLQAYCEFGRTRIQRFVRVLLPTSMMDRDKLMTKIKDAEDEVQKVFLLVQNEGQSDRMCLTITDVTIDFRFQFRHGKNATSSTDHSSVDNTGSRNTQRRRLLSWLKAINTTSSCYNALKNCVPETGLWIFNCETTYGSWIEHEKNAAKILWVHGNPGYGKTVLFARILEKLYSDQVGSQNHIASFFCSSSDEGRKKTSAILCAWISQIIQTSDKALKVAYQVYLTTVSQHPAESELWKVLRLVLTMVTCTLAVDGFDECSTDSSVFSYGTRNAKSQFLERLCQCIHKTNTKVLITSRPHDDIKMVLQKFTGAAGVFIYYQPMGQQETSQDLELCAKKIISTKFANRSEEEQGEIAMQVAKKSEGMFLYLNLLCQGLQSAQSAHTIRQVVSEMPSGLDFVYERELERIMELKGSRREEALATLRWALFAMRPLTVRELAEALALTSDIAKVRYPFDALPHNWSEQFVDEAYVDTLIANVGSLVELRKNEKDNTQTIHLIHGSLREYLLQPAEGKGLNLGLLDRFSENDHLARLCLQYLCYGIFNSDHETAEFKARIRRFPFIFCATVSWCYHARSRKSLPKDLEPEIEKLFNLDTKNWLLWSDIFEGILTYTVAENTEDSDQSSESNIDYSTDTDAERVLDKWNDPGYSDSEDDGEDEEEKEEEEDLANESTMTIRSSPKSPSQIRFIKSEQALRPSALYYAALLGLTNLVRILQVDGLDCNASGGPFGFPLQAAIEGGFIETVAALLENPNINVNQYGGEYGSAVAAAAAKRLDGVLAQLVRMGASTNTKDRKGNNPLHYACLAGGEEVARFLVEHDSQLVTLPNNAGETPICFAVKSGKLELVTLLYKHGADLNSKDEAGIPILSIATSYSYHDIVLYLVRHRVDIEAIDVKGHTCIFYAIAWAEPKIVRLLISHKANIFVTSKNKDSVMHAAYRSSGEASDVIAKLVLNGGAPLELPNLDGVRPIHLAVIYNLNTLQLILEAGADINALTLDSRTPLMIAIRFKVPIAAKLLIERGADPNILGLFGDTAFKLLLDDEHENEALIRLLLSKGNVHALQTERSQDTRIENNEHAVTPLDVFEAIIEGDYHFLLKHIDEGLAQGSISQAQLDSALLVSVAFRSLSLAEELLERGARADCRNLHMQSPLHLAVMHKDSELMLDLLQRYEVPVGARDTMGRTAIQTAVRSGMNRLTVVEKLLPAGSIFDQFEHPDALQVSEALINKVKGHYKGVYKFWTWNLDRVMLTSFTIDFFETRSPDKWQLPWFRYVGEDTPGPFMMYGYLCGNGEMRFLKMYKKYGWYYEASVDIGTDDDGENETVTIRGRWGESHQKWHGTFEFTKVI</sequence>
<evidence type="ECO:0008006" key="8">
    <source>
        <dbReference type="Google" id="ProtNLM"/>
    </source>
</evidence>
<feature type="compositionally biased region" description="Polar residues" evidence="3">
    <location>
        <begin position="841"/>
        <end position="852"/>
    </location>
</feature>
<feature type="repeat" description="ANK" evidence="2">
    <location>
        <begin position="1167"/>
        <end position="1199"/>
    </location>
</feature>
<evidence type="ECO:0000259" key="5">
    <source>
        <dbReference type="Pfam" id="PF24883"/>
    </source>
</evidence>
<dbReference type="InterPro" id="IPR002110">
    <property type="entry name" value="Ankyrin_rpt"/>
</dbReference>
<dbReference type="SUPFAM" id="SSF48403">
    <property type="entry name" value="Ankyrin repeat"/>
    <property type="match status" value="2"/>
</dbReference>